<reference evidence="2" key="1">
    <citation type="journal article" date="2023" name="Plant J.">
        <title>The genome of the king protea, Protea cynaroides.</title>
        <authorList>
            <person name="Chang J."/>
            <person name="Duong T.A."/>
            <person name="Schoeman C."/>
            <person name="Ma X."/>
            <person name="Roodt D."/>
            <person name="Barker N."/>
            <person name="Li Z."/>
            <person name="Van de Peer Y."/>
            <person name="Mizrachi E."/>
        </authorList>
    </citation>
    <scope>NUCLEOTIDE SEQUENCE</scope>
    <source>
        <tissue evidence="2">Young leaves</tissue>
    </source>
</reference>
<dbReference type="PANTHER" id="PTHR31168:SF21">
    <property type="entry name" value="EMB|CAB89385.1"/>
    <property type="match status" value="1"/>
</dbReference>
<dbReference type="InterPro" id="IPR006747">
    <property type="entry name" value="DUF599"/>
</dbReference>
<dbReference type="Pfam" id="PF04654">
    <property type="entry name" value="DUF599"/>
    <property type="match status" value="1"/>
</dbReference>
<protein>
    <submittedName>
        <fullName evidence="2">Uncharacterized protein</fullName>
    </submittedName>
</protein>
<dbReference type="EMBL" id="JAMYWD010000001">
    <property type="protein sequence ID" value="KAJ4982326.1"/>
    <property type="molecule type" value="Genomic_DNA"/>
</dbReference>
<feature type="transmembrane region" description="Helical" evidence="1">
    <location>
        <begin position="123"/>
        <end position="144"/>
    </location>
</feature>
<feature type="transmembrane region" description="Helical" evidence="1">
    <location>
        <begin position="179"/>
        <end position="210"/>
    </location>
</feature>
<feature type="transmembrane region" description="Helical" evidence="1">
    <location>
        <begin position="63"/>
        <end position="83"/>
    </location>
</feature>
<gene>
    <name evidence="2" type="ORF">NE237_033163</name>
</gene>
<dbReference type="AlphaFoldDB" id="A0A9Q0L6F4"/>
<keyword evidence="1" id="KW-0812">Transmembrane</keyword>
<proteinExistence type="predicted"/>
<name>A0A9Q0L6F4_9MAGN</name>
<comment type="caution">
    <text evidence="2">The sequence shown here is derived from an EMBL/GenBank/DDBJ whole genome shotgun (WGS) entry which is preliminary data.</text>
</comment>
<feature type="transmembrane region" description="Helical" evidence="1">
    <location>
        <begin position="12"/>
        <end position="31"/>
    </location>
</feature>
<keyword evidence="3" id="KW-1185">Reference proteome</keyword>
<keyword evidence="1" id="KW-0472">Membrane</keyword>
<dbReference type="PANTHER" id="PTHR31168">
    <property type="entry name" value="OS02G0292800 PROTEIN"/>
    <property type="match status" value="1"/>
</dbReference>
<organism evidence="2 3">
    <name type="scientific">Protea cynaroides</name>
    <dbReference type="NCBI Taxonomy" id="273540"/>
    <lineage>
        <taxon>Eukaryota</taxon>
        <taxon>Viridiplantae</taxon>
        <taxon>Streptophyta</taxon>
        <taxon>Embryophyta</taxon>
        <taxon>Tracheophyta</taxon>
        <taxon>Spermatophyta</taxon>
        <taxon>Magnoliopsida</taxon>
        <taxon>Proteales</taxon>
        <taxon>Proteaceae</taxon>
        <taxon>Protea</taxon>
    </lineage>
</organism>
<dbReference type="OrthoDB" id="665451at2759"/>
<evidence type="ECO:0000313" key="2">
    <source>
        <dbReference type="EMBL" id="KAJ4982326.1"/>
    </source>
</evidence>
<dbReference type="Proteomes" id="UP001141806">
    <property type="component" value="Unassembled WGS sequence"/>
</dbReference>
<evidence type="ECO:0000256" key="1">
    <source>
        <dbReference type="SAM" id="Phobius"/>
    </source>
</evidence>
<keyword evidence="1" id="KW-1133">Transmembrane helix</keyword>
<accession>A0A9Q0L6F4</accession>
<feature type="transmembrane region" description="Helical" evidence="1">
    <location>
        <begin position="89"/>
        <end position="111"/>
    </location>
</feature>
<sequence length="252" mass="28114">MPTKFEEQYLDMILVPSGLLVMFIYHLYLAYRVLRYPATTVIGYDTHNWKAWVQKMMEGDLDYVSIALTVININVEAVIFVAFMNISILAFLGVFVGTSGSYSVNSVYIVGSKSSIVLSLKSVLIIFALVVSFGAFILSTRYYVQANSLISMPKADVSVKFVQSALVGGNYLWEVGVRVLYLSVVFMFWSFGPIPMFGASVVTVICLYFMDSNSFPLHQYKQVSKRPVKNVVEEVDDTVLGAVKHRGGKVAE</sequence>
<evidence type="ECO:0000313" key="3">
    <source>
        <dbReference type="Proteomes" id="UP001141806"/>
    </source>
</evidence>